<dbReference type="AlphaFoldDB" id="A0A6I6C7I5"/>
<name>A0A6I6C7I5_9MOLU</name>
<sequence>MKQKRIYLLFLCLFFIFIVNFGICVAYYIKNINPKIESKIEKKLNYNKNWPDETDEYLSTWQSMHTQSAQELNDISQKIKSDYLKNYTKLLYYYKDNPYSCNQNCDNRGIPNFEIEKIYKEVCDSDDIQMFGAQTLKSLYIESRINKIKKTGSSLIDSNSFIILWALKYFNAITYYDSVREWNSNLWEIVGFALDINFYTFGNYVQDGDWTKGPSEEDLANYPADVKVEANSVMKSFIDDLYDYVFIEKHN</sequence>
<dbReference type="EMBL" id="CP046276">
    <property type="protein sequence ID" value="QGS52180.1"/>
    <property type="molecule type" value="Genomic_DNA"/>
</dbReference>
<dbReference type="RefSeq" id="WP_156006878.1">
    <property type="nucleotide sequence ID" value="NZ_CP046276.1"/>
</dbReference>
<dbReference type="OrthoDB" id="389284at2"/>
<gene>
    <name evidence="2" type="ORF">STABA_v1c08250</name>
</gene>
<keyword evidence="1" id="KW-0812">Transmembrane</keyword>
<keyword evidence="3" id="KW-1185">Reference proteome</keyword>
<reference evidence="2 3" key="1">
    <citation type="submission" date="2019-11" db="EMBL/GenBank/DDBJ databases">
        <title>Complete genome sequence of Spiroplasma tabanidicola TAUS-1 (DSM 22603).</title>
        <authorList>
            <person name="Huang C.-T."/>
            <person name="Lin Y.-C."/>
            <person name="Kuo C.-H."/>
        </authorList>
    </citation>
    <scope>NUCLEOTIDE SEQUENCE [LARGE SCALE GENOMIC DNA]</scope>
    <source>
        <strain evidence="2 3">TAUS-1</strain>
    </source>
</reference>
<keyword evidence="1" id="KW-0472">Membrane</keyword>
<proteinExistence type="predicted"/>
<dbReference type="Proteomes" id="UP000424468">
    <property type="component" value="Chromosome"/>
</dbReference>
<keyword evidence="1" id="KW-1133">Transmembrane helix</keyword>
<evidence type="ECO:0000256" key="1">
    <source>
        <dbReference type="SAM" id="Phobius"/>
    </source>
</evidence>
<dbReference type="KEGG" id="stab:STABA_v1c08250"/>
<feature type="transmembrane region" description="Helical" evidence="1">
    <location>
        <begin position="7"/>
        <end position="29"/>
    </location>
</feature>
<evidence type="ECO:0000313" key="3">
    <source>
        <dbReference type="Proteomes" id="UP000424468"/>
    </source>
</evidence>
<evidence type="ECO:0000313" key="2">
    <source>
        <dbReference type="EMBL" id="QGS52180.1"/>
    </source>
</evidence>
<accession>A0A6I6C7I5</accession>
<organism evidence="2 3">
    <name type="scientific">Spiroplasma tabanidicola</name>
    <dbReference type="NCBI Taxonomy" id="324079"/>
    <lineage>
        <taxon>Bacteria</taxon>
        <taxon>Bacillati</taxon>
        <taxon>Mycoplasmatota</taxon>
        <taxon>Mollicutes</taxon>
        <taxon>Entomoplasmatales</taxon>
        <taxon>Spiroplasmataceae</taxon>
        <taxon>Spiroplasma</taxon>
    </lineage>
</organism>
<protein>
    <submittedName>
        <fullName evidence="2">Uncharacterized protein</fullName>
    </submittedName>
</protein>